<evidence type="ECO:0000313" key="2">
    <source>
        <dbReference type="Proteomes" id="UP000499080"/>
    </source>
</evidence>
<name>A0A4Y2HQU0_ARAVE</name>
<gene>
    <name evidence="1" type="ORF">AVEN_233583_1</name>
</gene>
<dbReference type="Proteomes" id="UP000499080">
    <property type="component" value="Unassembled WGS sequence"/>
</dbReference>
<evidence type="ECO:0000313" key="1">
    <source>
        <dbReference type="EMBL" id="GBM67399.1"/>
    </source>
</evidence>
<keyword evidence="2" id="KW-1185">Reference proteome</keyword>
<dbReference type="AlphaFoldDB" id="A0A4Y2HQU0"/>
<dbReference type="EMBL" id="BGPR01002081">
    <property type="protein sequence ID" value="GBM67399.1"/>
    <property type="molecule type" value="Genomic_DNA"/>
</dbReference>
<reference evidence="1 2" key="1">
    <citation type="journal article" date="2019" name="Sci. Rep.">
        <title>Orb-weaving spider Araneus ventricosus genome elucidates the spidroin gene catalogue.</title>
        <authorList>
            <person name="Kono N."/>
            <person name="Nakamura H."/>
            <person name="Ohtoshi R."/>
            <person name="Moran D.A.P."/>
            <person name="Shinohara A."/>
            <person name="Yoshida Y."/>
            <person name="Fujiwara M."/>
            <person name="Mori M."/>
            <person name="Tomita M."/>
            <person name="Arakawa K."/>
        </authorList>
    </citation>
    <scope>NUCLEOTIDE SEQUENCE [LARGE SCALE GENOMIC DNA]</scope>
</reference>
<comment type="caution">
    <text evidence="1">The sequence shown here is derived from an EMBL/GenBank/DDBJ whole genome shotgun (WGS) entry which is preliminary data.</text>
</comment>
<proteinExistence type="predicted"/>
<accession>A0A4Y2HQU0</accession>
<sequence>MKKKCSRWLAIIMSSKSCLRQLLNQFGFGEDLTFKRLKNSWSSIDHNNVKIAIFAVSIHEKVINTASSKLLKKINLRSVSLETTILERLEITIIFLGGVSKRGINFRAPGGLLYSMDEKSNLLSQNIFIQRSI</sequence>
<protein>
    <submittedName>
        <fullName evidence="1">Uncharacterized protein</fullName>
    </submittedName>
</protein>
<organism evidence="1 2">
    <name type="scientific">Araneus ventricosus</name>
    <name type="common">Orbweaver spider</name>
    <name type="synonym">Epeira ventricosa</name>
    <dbReference type="NCBI Taxonomy" id="182803"/>
    <lineage>
        <taxon>Eukaryota</taxon>
        <taxon>Metazoa</taxon>
        <taxon>Ecdysozoa</taxon>
        <taxon>Arthropoda</taxon>
        <taxon>Chelicerata</taxon>
        <taxon>Arachnida</taxon>
        <taxon>Araneae</taxon>
        <taxon>Araneomorphae</taxon>
        <taxon>Entelegynae</taxon>
        <taxon>Araneoidea</taxon>
        <taxon>Araneidae</taxon>
        <taxon>Araneus</taxon>
    </lineage>
</organism>